<reference evidence="3 4" key="1">
    <citation type="submission" date="2016-08" db="EMBL/GenBank/DDBJ databases">
        <title>A Parts List for Fungal Cellulosomes Revealed by Comparative Genomics.</title>
        <authorList>
            <consortium name="DOE Joint Genome Institute"/>
            <person name="Haitjema C.H."/>
            <person name="Gilmore S.P."/>
            <person name="Henske J.K."/>
            <person name="Solomon K.V."/>
            <person name="De Groot R."/>
            <person name="Kuo A."/>
            <person name="Mondo S.J."/>
            <person name="Salamov A.A."/>
            <person name="Labutti K."/>
            <person name="Zhao Z."/>
            <person name="Chiniquy J."/>
            <person name="Barry K."/>
            <person name="Brewer H.M."/>
            <person name="Purvine S.O."/>
            <person name="Wright A.T."/>
            <person name="Boxma B."/>
            <person name="Van Alen T."/>
            <person name="Hackstein J.H."/>
            <person name="Baker S.E."/>
            <person name="Grigoriev I.V."/>
            <person name="O'Malley M.A."/>
        </authorList>
    </citation>
    <scope>NUCLEOTIDE SEQUENCE [LARGE SCALE GENOMIC DNA]</scope>
    <source>
        <strain evidence="3 4">S4</strain>
    </source>
</reference>
<feature type="domain" description="Retrotransposon gag" evidence="2">
    <location>
        <begin position="167"/>
        <end position="239"/>
    </location>
</feature>
<dbReference type="AlphaFoldDB" id="A0A1Y1WPY8"/>
<gene>
    <name evidence="3" type="ORF">BCR32DRAFT_285053</name>
</gene>
<feature type="non-terminal residue" evidence="3">
    <location>
        <position position="242"/>
    </location>
</feature>
<evidence type="ECO:0000259" key="2">
    <source>
        <dbReference type="Pfam" id="PF03732"/>
    </source>
</evidence>
<sequence>MFGNSYRATTPAPEVPMAEEVEQLRQDATRTAAEIIDGVQANFVSTNDFTQYYEQLESRLNNIYSAIENINQRLNTENTAPQGYERFETPRPLLGNQDSDDSSTDTNFDLDRDVIMKSKFSAPLNQVPEPGFFSGKTSETELFCQLCEDTFRTTPHKYLPEETKINFVKSRLRDSARNWYLTKYRGNIKPGTMFELLAGLKAAFSNVASYKLAKIKLISLKQHYGKINEYIDEFRSYTRLFN</sequence>
<evidence type="ECO:0000313" key="4">
    <source>
        <dbReference type="Proteomes" id="UP000193944"/>
    </source>
</evidence>
<evidence type="ECO:0000256" key="1">
    <source>
        <dbReference type="SAM" id="MobiDB-lite"/>
    </source>
</evidence>
<dbReference type="STRING" id="1754192.A0A1Y1WPY8"/>
<dbReference type="InterPro" id="IPR005162">
    <property type="entry name" value="Retrotrans_gag_dom"/>
</dbReference>
<name>A0A1Y1WPY8_9FUNG</name>
<proteinExistence type="predicted"/>
<dbReference type="OrthoDB" id="2175562at2759"/>
<reference evidence="3 4" key="2">
    <citation type="submission" date="2016-08" db="EMBL/GenBank/DDBJ databases">
        <title>Pervasive Adenine N6-methylation of Active Genes in Fungi.</title>
        <authorList>
            <consortium name="DOE Joint Genome Institute"/>
            <person name="Mondo S.J."/>
            <person name="Dannebaum R.O."/>
            <person name="Kuo R.C."/>
            <person name="Labutti K."/>
            <person name="Haridas S."/>
            <person name="Kuo A."/>
            <person name="Salamov A."/>
            <person name="Ahrendt S.R."/>
            <person name="Lipzen A."/>
            <person name="Sullivan W."/>
            <person name="Andreopoulos W.B."/>
            <person name="Clum A."/>
            <person name="Lindquist E."/>
            <person name="Daum C."/>
            <person name="Ramamoorthy G.K."/>
            <person name="Gryganskyi A."/>
            <person name="Culley D."/>
            <person name="Magnuson J.K."/>
            <person name="James T.Y."/>
            <person name="O'Malley M.A."/>
            <person name="Stajich J.E."/>
            <person name="Spatafora J.W."/>
            <person name="Visel A."/>
            <person name="Grigoriev I.V."/>
        </authorList>
    </citation>
    <scope>NUCLEOTIDE SEQUENCE [LARGE SCALE GENOMIC DNA]</scope>
    <source>
        <strain evidence="3 4">S4</strain>
    </source>
</reference>
<accession>A0A1Y1WPY8</accession>
<feature type="region of interest" description="Disordered" evidence="1">
    <location>
        <begin position="77"/>
        <end position="106"/>
    </location>
</feature>
<dbReference type="Pfam" id="PF03732">
    <property type="entry name" value="Retrotrans_gag"/>
    <property type="match status" value="1"/>
</dbReference>
<organism evidence="3 4">
    <name type="scientific">Anaeromyces robustus</name>
    <dbReference type="NCBI Taxonomy" id="1754192"/>
    <lineage>
        <taxon>Eukaryota</taxon>
        <taxon>Fungi</taxon>
        <taxon>Fungi incertae sedis</taxon>
        <taxon>Chytridiomycota</taxon>
        <taxon>Chytridiomycota incertae sedis</taxon>
        <taxon>Neocallimastigomycetes</taxon>
        <taxon>Neocallimastigales</taxon>
        <taxon>Neocallimastigaceae</taxon>
        <taxon>Anaeromyces</taxon>
    </lineage>
</organism>
<dbReference type="Proteomes" id="UP000193944">
    <property type="component" value="Unassembled WGS sequence"/>
</dbReference>
<protein>
    <recommendedName>
        <fullName evidence="2">Retrotransposon gag domain-containing protein</fullName>
    </recommendedName>
</protein>
<dbReference type="EMBL" id="MCFG01000348">
    <property type="protein sequence ID" value="ORX75601.1"/>
    <property type="molecule type" value="Genomic_DNA"/>
</dbReference>
<evidence type="ECO:0000313" key="3">
    <source>
        <dbReference type="EMBL" id="ORX75601.1"/>
    </source>
</evidence>
<comment type="caution">
    <text evidence="3">The sequence shown here is derived from an EMBL/GenBank/DDBJ whole genome shotgun (WGS) entry which is preliminary data.</text>
</comment>
<keyword evidence="4" id="KW-1185">Reference proteome</keyword>